<dbReference type="PROSITE" id="PS50011">
    <property type="entry name" value="PROTEIN_KINASE_DOM"/>
    <property type="match status" value="2"/>
</dbReference>
<evidence type="ECO:0000259" key="2">
    <source>
        <dbReference type="PROSITE" id="PS50011"/>
    </source>
</evidence>
<dbReference type="InterPro" id="IPR051681">
    <property type="entry name" value="Ser/Thr_Kinases-Pseudokinases"/>
</dbReference>
<comment type="caution">
    <text evidence="3">The sequence shown here is derived from an EMBL/GenBank/DDBJ whole genome shotgun (WGS) entry which is preliminary data.</text>
</comment>
<protein>
    <recommendedName>
        <fullName evidence="2">Protein kinase domain-containing protein</fullName>
    </recommendedName>
</protein>
<evidence type="ECO:0000313" key="4">
    <source>
        <dbReference type="Proteomes" id="UP001470230"/>
    </source>
</evidence>
<dbReference type="Pfam" id="PF07714">
    <property type="entry name" value="PK_Tyr_Ser-Thr"/>
    <property type="match status" value="1"/>
</dbReference>
<name>A0ABR2L501_9EUKA</name>
<dbReference type="InterPro" id="IPR032675">
    <property type="entry name" value="LRR_dom_sf"/>
</dbReference>
<dbReference type="Pfam" id="PF00069">
    <property type="entry name" value="Pkinase"/>
    <property type="match status" value="1"/>
</dbReference>
<dbReference type="InterPro" id="IPR000719">
    <property type="entry name" value="Prot_kinase_dom"/>
</dbReference>
<dbReference type="EMBL" id="JAPFFF010000001">
    <property type="protein sequence ID" value="KAK8898081.1"/>
    <property type="molecule type" value="Genomic_DNA"/>
</dbReference>
<keyword evidence="4" id="KW-1185">Reference proteome</keyword>
<gene>
    <name evidence="3" type="ORF">M9Y10_000345</name>
</gene>
<feature type="coiled-coil region" evidence="1">
    <location>
        <begin position="315"/>
        <end position="349"/>
    </location>
</feature>
<dbReference type="Pfam" id="PF13306">
    <property type="entry name" value="LRR_5"/>
    <property type="match status" value="1"/>
</dbReference>
<dbReference type="PRINTS" id="PR00109">
    <property type="entry name" value="TYRKINASE"/>
</dbReference>
<organism evidence="3 4">
    <name type="scientific">Tritrichomonas musculus</name>
    <dbReference type="NCBI Taxonomy" id="1915356"/>
    <lineage>
        <taxon>Eukaryota</taxon>
        <taxon>Metamonada</taxon>
        <taxon>Parabasalia</taxon>
        <taxon>Tritrichomonadida</taxon>
        <taxon>Tritrichomonadidae</taxon>
        <taxon>Tritrichomonas</taxon>
    </lineage>
</organism>
<dbReference type="SUPFAM" id="SSF56112">
    <property type="entry name" value="Protein kinase-like (PK-like)"/>
    <property type="match status" value="2"/>
</dbReference>
<dbReference type="Proteomes" id="UP001470230">
    <property type="component" value="Unassembled WGS sequence"/>
</dbReference>
<feature type="domain" description="Protein kinase" evidence="2">
    <location>
        <begin position="13"/>
        <end position="284"/>
    </location>
</feature>
<keyword evidence="1" id="KW-0175">Coiled coil</keyword>
<feature type="domain" description="Protein kinase" evidence="2">
    <location>
        <begin position="473"/>
        <end position="767"/>
    </location>
</feature>
<reference evidence="3 4" key="1">
    <citation type="submission" date="2024-04" db="EMBL/GenBank/DDBJ databases">
        <title>Tritrichomonas musculus Genome.</title>
        <authorList>
            <person name="Alves-Ferreira E."/>
            <person name="Grigg M."/>
            <person name="Lorenzi H."/>
            <person name="Galac M."/>
        </authorList>
    </citation>
    <scope>NUCLEOTIDE SEQUENCE [LARGE SCALE GENOMIC DNA]</scope>
    <source>
        <strain evidence="3 4">EAF2021</strain>
    </source>
</reference>
<dbReference type="PANTHER" id="PTHR44329">
    <property type="entry name" value="SERINE/THREONINE-PROTEIN KINASE TNNI3K-RELATED"/>
    <property type="match status" value="1"/>
</dbReference>
<dbReference type="InterPro" id="IPR026906">
    <property type="entry name" value="LRR_5"/>
</dbReference>
<dbReference type="Gene3D" id="3.80.10.10">
    <property type="entry name" value="Ribonuclease Inhibitor"/>
    <property type="match status" value="1"/>
</dbReference>
<proteinExistence type="predicted"/>
<sequence length="790" mass="91618">MDITKSIIDISKFKIIKKLKVGGYGIVYSVEQTQTKQKYAAKVLISYDISNEESKKMIDREIGIMMTINNPTLIKIYGFSLVDFHNEPNVTIIMELAQNNSLAEMLELVRLSQAPIEYSNTTRQIILIGISRGMKYLHDRNIIHRDLSSHNILLDDKLYPIITDFGMAKYFDSGHSKSQSIFGGKPQYKSPEIIKCQPYSRKTDVYSFAIIMYQVVTDLIPYSEFVNGQMTEYELKNKIVEQNYRPPFNVPIKKSIKELIERCWSSDEDKRPTFNEIFEKLTDLSRNEESCILEDVDIDEVESYIETITGQKDPIEHLIEQVEATRKENEMLKRKIARFERNKKEIRIKKQIEIEYPSESFSKRYEDLLNTKYKEINESEFIITVKINCNLETDNHFENDTDINIVEIGYGVDSIGKCSFKGCTSLKQVFISQSVTSIGERAFEGCTSLKQITIPPSVTYIAPNAFNGCHPSLIKDTLNGDGPFVNLDQYKINGVIKSRTFKVTKKKTNEVFALTAFYDKSFYDLFDSKTILLASVKISRIGLPCILPIEEYRFPLSPKDKEKVKTRSFKDVDLTQYLAIQRFMENGNFSELTKEYLSSKGAKHDKMNPTIRSKIIFGVACTMKQLHARNVVDFDLKSEKVFLDENFEPKIGSFYRSRFLSSPFKEYNGLYHVPYMAPDLFEISQDQFYCFAQGVCEYAYFLYLMFSIEIKEKKNPSMSGAINESPLKPDSIPDHYWTLIQQCWDQDLSKRPSFAEITEILKNDKYAIEEFGMKTNLEQLHEYQNRIDKY</sequence>
<evidence type="ECO:0000313" key="3">
    <source>
        <dbReference type="EMBL" id="KAK8898081.1"/>
    </source>
</evidence>
<dbReference type="InterPro" id="IPR008266">
    <property type="entry name" value="Tyr_kinase_AS"/>
</dbReference>
<dbReference type="Gene3D" id="1.10.510.10">
    <property type="entry name" value="Transferase(Phosphotransferase) domain 1"/>
    <property type="match status" value="2"/>
</dbReference>
<accession>A0ABR2L501</accession>
<dbReference type="InterPro" id="IPR001245">
    <property type="entry name" value="Ser-Thr/Tyr_kinase_cat_dom"/>
</dbReference>
<dbReference type="InterPro" id="IPR011009">
    <property type="entry name" value="Kinase-like_dom_sf"/>
</dbReference>
<dbReference type="PROSITE" id="PS00109">
    <property type="entry name" value="PROTEIN_KINASE_TYR"/>
    <property type="match status" value="1"/>
</dbReference>
<dbReference type="SUPFAM" id="SSF52058">
    <property type="entry name" value="L domain-like"/>
    <property type="match status" value="1"/>
</dbReference>
<evidence type="ECO:0000256" key="1">
    <source>
        <dbReference type="SAM" id="Coils"/>
    </source>
</evidence>